<dbReference type="Gene3D" id="2.60.40.10">
    <property type="entry name" value="Immunoglobulins"/>
    <property type="match status" value="1"/>
</dbReference>
<dbReference type="Gene3D" id="2.60.40.1130">
    <property type="entry name" value="Rab geranylgeranyltransferase alpha-subunit, insert domain"/>
    <property type="match status" value="1"/>
</dbReference>
<evidence type="ECO:0008006" key="6">
    <source>
        <dbReference type="Google" id="ProtNLM"/>
    </source>
</evidence>
<dbReference type="RefSeq" id="XP_014156253.1">
    <property type="nucleotide sequence ID" value="XM_014300778.1"/>
</dbReference>
<dbReference type="GO" id="GO:0005975">
    <property type="term" value="P:carbohydrate metabolic process"/>
    <property type="evidence" value="ECO:0007669"/>
    <property type="project" value="InterPro"/>
</dbReference>
<dbReference type="PANTHER" id="PTHR43002">
    <property type="entry name" value="GLYCOGEN DEBRANCHING ENZYME"/>
    <property type="match status" value="1"/>
</dbReference>
<dbReference type="GeneID" id="25905869"/>
<dbReference type="InterPro" id="IPR040671">
    <property type="entry name" value="Pullulanase_N2"/>
</dbReference>
<dbReference type="EMBL" id="KQ241935">
    <property type="protein sequence ID" value="KNC82351.1"/>
    <property type="molecule type" value="Genomic_DNA"/>
</dbReference>
<dbReference type="GO" id="GO:0051060">
    <property type="term" value="F:pullulanase activity"/>
    <property type="evidence" value="ECO:0007669"/>
    <property type="project" value="InterPro"/>
</dbReference>
<evidence type="ECO:0000313" key="5">
    <source>
        <dbReference type="Proteomes" id="UP000054560"/>
    </source>
</evidence>
<dbReference type="EMBL" id="KQ241935">
    <property type="protein sequence ID" value="KNC82352.1"/>
    <property type="molecule type" value="Genomic_DNA"/>
</dbReference>
<evidence type="ECO:0000259" key="2">
    <source>
        <dbReference type="Pfam" id="PF11852"/>
    </source>
</evidence>
<dbReference type="InterPro" id="IPR011839">
    <property type="entry name" value="Pullul_strch"/>
</dbReference>
<dbReference type="eggNOG" id="KOG0470">
    <property type="taxonomic scope" value="Eukaryota"/>
</dbReference>
<evidence type="ECO:0000259" key="3">
    <source>
        <dbReference type="Pfam" id="PF17967"/>
    </source>
</evidence>
<dbReference type="Pfam" id="PF17967">
    <property type="entry name" value="Pullulanase_N2"/>
    <property type="match status" value="1"/>
</dbReference>
<accession>A0A0L0FZR9</accession>
<name>A0A0L0FZR9_9EUKA</name>
<reference evidence="4 5" key="1">
    <citation type="submission" date="2011-02" db="EMBL/GenBank/DDBJ databases">
        <title>The Genome Sequence of Sphaeroforma arctica JP610.</title>
        <authorList>
            <consortium name="The Broad Institute Genome Sequencing Platform"/>
            <person name="Russ C."/>
            <person name="Cuomo C."/>
            <person name="Young S.K."/>
            <person name="Zeng Q."/>
            <person name="Gargeya S."/>
            <person name="Alvarado L."/>
            <person name="Berlin A."/>
            <person name="Chapman S.B."/>
            <person name="Chen Z."/>
            <person name="Freedman E."/>
            <person name="Gellesch M."/>
            <person name="Goldberg J."/>
            <person name="Griggs A."/>
            <person name="Gujja S."/>
            <person name="Heilman E."/>
            <person name="Heiman D."/>
            <person name="Howarth C."/>
            <person name="Mehta T."/>
            <person name="Neiman D."/>
            <person name="Pearson M."/>
            <person name="Roberts A."/>
            <person name="Saif S."/>
            <person name="Shea T."/>
            <person name="Shenoy N."/>
            <person name="Sisk P."/>
            <person name="Stolte C."/>
            <person name="Sykes S."/>
            <person name="White J."/>
            <person name="Yandava C."/>
            <person name="Burger G."/>
            <person name="Gray M.W."/>
            <person name="Holland P.W.H."/>
            <person name="King N."/>
            <person name="Lang F.B.F."/>
            <person name="Roger A.J."/>
            <person name="Ruiz-Trillo I."/>
            <person name="Haas B."/>
            <person name="Nusbaum C."/>
            <person name="Birren B."/>
        </authorList>
    </citation>
    <scope>NUCLEOTIDE SEQUENCE [LARGE SCALE GENOMIC DNA]</scope>
    <source>
        <strain evidence="4 5">JP610</strain>
    </source>
</reference>
<feature type="domain" description="Pullulanase N2" evidence="3">
    <location>
        <begin position="3"/>
        <end position="116"/>
    </location>
</feature>
<keyword evidence="5" id="KW-1185">Reference proteome</keyword>
<dbReference type="STRING" id="667725.A0A0L0FZR9"/>
<dbReference type="Proteomes" id="UP000054560">
    <property type="component" value="Unassembled WGS sequence"/>
</dbReference>
<dbReference type="CDD" id="cd11341">
    <property type="entry name" value="AmyAc_Pullulanase_LD-like"/>
    <property type="match status" value="1"/>
</dbReference>
<proteinExistence type="inferred from homology"/>
<feature type="domain" description="Alpha-1,6-glucosidases pullulanase-type C-terminal" evidence="2">
    <location>
        <begin position="731"/>
        <end position="908"/>
    </location>
</feature>
<gene>
    <name evidence="4" type="ORF">SARC_05365</name>
</gene>
<dbReference type="SUPFAM" id="SSF81296">
    <property type="entry name" value="E set domains"/>
    <property type="match status" value="2"/>
</dbReference>
<dbReference type="OrthoDB" id="204980at2759"/>
<organism evidence="4 5">
    <name type="scientific">Sphaeroforma arctica JP610</name>
    <dbReference type="NCBI Taxonomy" id="667725"/>
    <lineage>
        <taxon>Eukaryota</taxon>
        <taxon>Ichthyosporea</taxon>
        <taxon>Ichthyophonida</taxon>
        <taxon>Sphaeroforma</taxon>
    </lineage>
</organism>
<dbReference type="InterPro" id="IPR013783">
    <property type="entry name" value="Ig-like_fold"/>
</dbReference>
<dbReference type="RefSeq" id="XP_014156254.1">
    <property type="nucleotide sequence ID" value="XM_014300779.1"/>
</dbReference>
<dbReference type="InterPro" id="IPR014756">
    <property type="entry name" value="Ig_E-set"/>
</dbReference>
<comment type="similarity">
    <text evidence="1">Belongs to the glycosyl hydrolase 13 family.</text>
</comment>
<dbReference type="AlphaFoldDB" id="A0A0L0FZR9"/>
<dbReference type="NCBIfam" id="TIGR02103">
    <property type="entry name" value="pullul_strch"/>
    <property type="match status" value="1"/>
</dbReference>
<dbReference type="Gene3D" id="3.20.20.80">
    <property type="entry name" value="Glycosidases"/>
    <property type="match status" value="1"/>
</dbReference>
<dbReference type="Pfam" id="PF11852">
    <property type="entry name" value="Pullul_strch_C"/>
    <property type="match status" value="1"/>
</dbReference>
<protein>
    <recommendedName>
        <fullName evidence="6">Pullulanase</fullName>
    </recommendedName>
</protein>
<evidence type="ECO:0000256" key="1">
    <source>
        <dbReference type="ARBA" id="ARBA00008061"/>
    </source>
</evidence>
<dbReference type="SUPFAM" id="SSF51011">
    <property type="entry name" value="Glycosyl hydrolase domain"/>
    <property type="match status" value="1"/>
</dbReference>
<dbReference type="InterPro" id="IPR017853">
    <property type="entry name" value="GH"/>
</dbReference>
<dbReference type="InterPro" id="IPR024561">
    <property type="entry name" value="Pullul_strch_C"/>
</dbReference>
<dbReference type="SUPFAM" id="SSF51445">
    <property type="entry name" value="(Trans)glycosidases"/>
    <property type="match status" value="1"/>
</dbReference>
<sequence>MNKARAHWLDRDTFAWDYSAEGGEQVFLVYKSEGGLSEESALRDGTTIELERVGEGLSGSLREKSPHLREYAVYRLREEHSAAVLEILQSQIILVAAKGNTVIKSTGVQIPGVLDDLYAYHGTLGAVVREDGSVQLSVWAPTAKSVSVVALTDVHGRVAQNEEYVHYTDSSVEHEHAVVSQLYRSPGNAGVWELDAAEAEHGKTHLQAGTKYKYRVEVYDRLSGSIRCCDVTDPYSRALTTDSTWSVAVDLVNPVLKPDGWDELVHEKPPLEHFVDMVLYELHVRDFSINDQTVSEDKRGKYTAFTEASSNGVAHLKALSQAGLTHVHLLPVFDIASVPEDPSARIEPSIPTDAGTASHLQAEAVRKVQDVDSFNWGYDPWHYAVPEGSYAVSPNGPMRTLEFRHMVQSLNRMGLRVVMDVVYNHTFASGFIKQAEYSVFDKIVPGYYYRLDMDGDVEESTCMNNTASEHAMMEKLMLDSLRVWATHYKVDGFRFDLMGHHMKDTMLKIRTMLDGIDPTICMYGEGWDFGEVAHNARGVNATQHNMAGTGIGTFNDRVRDAVRGGGAFDSGQSLVTNQGFCNGLYVRPNENNHGSPEEKAALLQNSDIIRVALAANLADYTLEAADGTVKRGQDIDYKGSPAGYNQSPREHIAYVSAHDNQTLYDNNVYKLRKDCPMRERVATQQLAVDIPLMCQGVPFLHAGCEMLRSKSLERDSYNSGDWFNRLYFDHSHNNFGIGLPVEPGGDESIMVPLLQNASFIPNKSDITEMVGHVGMMLQIRQSSRLFRLNTRDEVLERVRFHNTGARQIPGVVVMSISDKTVTEAFDWRAAETNAPLSPLHLYLRANQLKLDTQVPLEDLDPERELVIVCLNATATQHRVRLRGHDADETLLRLQPHSLMQERVIERISTQVDGTPSTPTNQQAQDSVQWCRKTTDGRAYELLVPPLGTTVFELPQK</sequence>
<evidence type="ECO:0000313" key="4">
    <source>
        <dbReference type="EMBL" id="KNC82352.1"/>
    </source>
</evidence>